<dbReference type="PANTHER" id="PTHR46517:SF1">
    <property type="entry name" value="FRUCTOSE-2,6-BISPHOSPHATASE TIGAR"/>
    <property type="match status" value="1"/>
</dbReference>
<dbReference type="GO" id="GO:0043456">
    <property type="term" value="P:regulation of pentose-phosphate shunt"/>
    <property type="evidence" value="ECO:0007669"/>
    <property type="project" value="TreeGrafter"/>
</dbReference>
<feature type="binding site" evidence="3">
    <location>
        <begin position="7"/>
        <end position="14"/>
    </location>
    <ligand>
        <name>substrate</name>
    </ligand>
</feature>
<dbReference type="GO" id="GO:0005829">
    <property type="term" value="C:cytosol"/>
    <property type="evidence" value="ECO:0007669"/>
    <property type="project" value="TreeGrafter"/>
</dbReference>
<evidence type="ECO:0000256" key="4">
    <source>
        <dbReference type="SAM" id="MobiDB-lite"/>
    </source>
</evidence>
<dbReference type="RefSeq" id="XP_028487819.1">
    <property type="nucleotide sequence ID" value="XM_028625677.1"/>
</dbReference>
<accession>A0A443I284</accession>
<keyword evidence="6" id="KW-1185">Reference proteome</keyword>
<dbReference type="Gene3D" id="3.40.50.1240">
    <property type="entry name" value="Phosphoglycerate mutase-like"/>
    <property type="match status" value="1"/>
</dbReference>
<keyword evidence="1" id="KW-0378">Hydrolase</keyword>
<protein>
    <submittedName>
        <fullName evidence="5">Phosphoglycerate mutase family protein</fullName>
    </submittedName>
</protein>
<dbReference type="EMBL" id="RCNU01000002">
    <property type="protein sequence ID" value="RWQ98174.1"/>
    <property type="molecule type" value="Genomic_DNA"/>
</dbReference>
<name>A0A443I284_BYSSP</name>
<dbReference type="InterPro" id="IPR029033">
    <property type="entry name" value="His_PPase_superfam"/>
</dbReference>
<dbReference type="Pfam" id="PF00300">
    <property type="entry name" value="His_Phos_1"/>
    <property type="match status" value="1"/>
</dbReference>
<dbReference type="CDD" id="cd07067">
    <property type="entry name" value="HP_PGM_like"/>
    <property type="match status" value="1"/>
</dbReference>
<evidence type="ECO:0000256" key="3">
    <source>
        <dbReference type="PIRSR" id="PIRSR613078-2"/>
    </source>
</evidence>
<dbReference type="GO" id="GO:0004331">
    <property type="term" value="F:fructose-2,6-bisphosphate 2-phosphatase activity"/>
    <property type="evidence" value="ECO:0007669"/>
    <property type="project" value="TreeGrafter"/>
</dbReference>
<reference evidence="5 6" key="1">
    <citation type="journal article" date="2018" name="Front. Microbiol.">
        <title>Genomic and genetic insights into a cosmopolitan fungus, Paecilomyces variotii (Eurotiales).</title>
        <authorList>
            <person name="Urquhart A.S."/>
            <person name="Mondo S.J."/>
            <person name="Makela M.R."/>
            <person name="Hane J.K."/>
            <person name="Wiebenga A."/>
            <person name="He G."/>
            <person name="Mihaltcheva S."/>
            <person name="Pangilinan J."/>
            <person name="Lipzen A."/>
            <person name="Barry K."/>
            <person name="de Vries R.P."/>
            <person name="Grigoriev I.V."/>
            <person name="Idnurm A."/>
        </authorList>
    </citation>
    <scope>NUCLEOTIDE SEQUENCE [LARGE SCALE GENOMIC DNA]</scope>
    <source>
        <strain evidence="5 6">CBS 101075</strain>
    </source>
</reference>
<evidence type="ECO:0000313" key="6">
    <source>
        <dbReference type="Proteomes" id="UP000283841"/>
    </source>
</evidence>
<feature type="active site" description="Tele-phosphohistidine intermediate" evidence="2">
    <location>
        <position position="8"/>
    </location>
</feature>
<dbReference type="PANTHER" id="PTHR46517">
    <property type="entry name" value="FRUCTOSE-2,6-BISPHOSPHATASE TIGAR"/>
    <property type="match status" value="1"/>
</dbReference>
<feature type="binding site" evidence="3">
    <location>
        <position position="59"/>
    </location>
    <ligand>
        <name>substrate</name>
    </ligand>
</feature>
<dbReference type="VEuPathDB" id="FungiDB:C8Q69DRAFT_162036"/>
<dbReference type="AlphaFoldDB" id="A0A443I284"/>
<proteinExistence type="predicted"/>
<gene>
    <name evidence="5" type="ORF">C8Q69DRAFT_162036</name>
</gene>
<dbReference type="STRING" id="264951.A0A443I284"/>
<dbReference type="GO" id="GO:0045820">
    <property type="term" value="P:negative regulation of glycolytic process"/>
    <property type="evidence" value="ECO:0007669"/>
    <property type="project" value="TreeGrafter"/>
</dbReference>
<evidence type="ECO:0000256" key="1">
    <source>
        <dbReference type="ARBA" id="ARBA00022801"/>
    </source>
</evidence>
<comment type="caution">
    <text evidence="5">The sequence shown here is derived from an EMBL/GenBank/DDBJ whole genome shotgun (WGS) entry which is preliminary data.</text>
</comment>
<dbReference type="Proteomes" id="UP000283841">
    <property type="component" value="Unassembled WGS sequence"/>
</dbReference>
<feature type="region of interest" description="Disordered" evidence="4">
    <location>
        <begin position="96"/>
        <end position="125"/>
    </location>
</feature>
<dbReference type="InterPro" id="IPR051695">
    <property type="entry name" value="Phosphoglycerate_Mutase"/>
</dbReference>
<feature type="active site" description="Proton donor/acceptor" evidence="2">
    <location>
        <position position="87"/>
    </location>
</feature>
<dbReference type="InterPro" id="IPR013078">
    <property type="entry name" value="His_Pase_superF_clade-1"/>
</dbReference>
<organism evidence="5 6">
    <name type="scientific">Byssochlamys spectabilis</name>
    <name type="common">Paecilomyces variotii</name>
    <dbReference type="NCBI Taxonomy" id="264951"/>
    <lineage>
        <taxon>Eukaryota</taxon>
        <taxon>Fungi</taxon>
        <taxon>Dikarya</taxon>
        <taxon>Ascomycota</taxon>
        <taxon>Pezizomycotina</taxon>
        <taxon>Eurotiomycetes</taxon>
        <taxon>Eurotiomycetidae</taxon>
        <taxon>Eurotiales</taxon>
        <taxon>Thermoascaceae</taxon>
        <taxon>Paecilomyces</taxon>
    </lineage>
</organism>
<evidence type="ECO:0000256" key="2">
    <source>
        <dbReference type="PIRSR" id="PIRSR613078-1"/>
    </source>
</evidence>
<evidence type="ECO:0000313" key="5">
    <source>
        <dbReference type="EMBL" id="RWQ98174.1"/>
    </source>
</evidence>
<dbReference type="GeneID" id="39594954"/>
<dbReference type="SUPFAM" id="SSF53254">
    <property type="entry name" value="Phosphoglycerate mutase-like"/>
    <property type="match status" value="1"/>
</dbReference>
<dbReference type="SMART" id="SM00855">
    <property type="entry name" value="PGAM"/>
    <property type="match status" value="1"/>
</dbReference>
<sequence>MKLFLIRHAETEHNVKQACAGATDSGLTNHGVIQIQRLAQYFRDRPVQFTRVFSSDLQRARLTATGLCQQQLGNRSLAPMQTPLLQEQHFGSLEGTRWKPRASTSRNTPSKAEPVTGPSYMEEESEDSMRARATSFLRDYILPLLLGNSPEEEVVAVVAHGIILRVLWKCIADLFDPADIFISPDVDTSGIPPGSPLTPVWSNTGFMELDMRPKPLITASGTLSQPAPPMATFSRWQMVILSVNSRSHLLDLRRTGGGIGSATHDQRQRTLDGFFRTTDSP</sequence>